<feature type="transmembrane region" description="Helical" evidence="5">
    <location>
        <begin position="127"/>
        <end position="148"/>
    </location>
</feature>
<protein>
    <recommendedName>
        <fullName evidence="6">Sugar phosphate transporter domain-containing protein</fullName>
    </recommendedName>
</protein>
<organism evidence="7 8">
    <name type="scientific">Tetraparma gracilis</name>
    <dbReference type="NCBI Taxonomy" id="2962635"/>
    <lineage>
        <taxon>Eukaryota</taxon>
        <taxon>Sar</taxon>
        <taxon>Stramenopiles</taxon>
        <taxon>Ochrophyta</taxon>
        <taxon>Bolidophyceae</taxon>
        <taxon>Parmales</taxon>
        <taxon>Triparmaceae</taxon>
        <taxon>Tetraparma</taxon>
    </lineage>
</organism>
<dbReference type="PANTHER" id="PTHR11132">
    <property type="entry name" value="SOLUTE CARRIER FAMILY 35"/>
    <property type="match status" value="1"/>
</dbReference>
<feature type="transmembrane region" description="Helical" evidence="5">
    <location>
        <begin position="246"/>
        <end position="268"/>
    </location>
</feature>
<evidence type="ECO:0000256" key="1">
    <source>
        <dbReference type="ARBA" id="ARBA00004141"/>
    </source>
</evidence>
<evidence type="ECO:0000313" key="7">
    <source>
        <dbReference type="EMBL" id="GMI32267.1"/>
    </source>
</evidence>
<evidence type="ECO:0000256" key="2">
    <source>
        <dbReference type="ARBA" id="ARBA00022692"/>
    </source>
</evidence>
<evidence type="ECO:0000256" key="4">
    <source>
        <dbReference type="ARBA" id="ARBA00023136"/>
    </source>
</evidence>
<comment type="subcellular location">
    <subcellularLocation>
        <location evidence="1">Membrane</location>
        <topology evidence="1">Multi-pass membrane protein</topology>
    </subcellularLocation>
</comment>
<feature type="transmembrane region" description="Helical" evidence="5">
    <location>
        <begin position="219"/>
        <end position="240"/>
    </location>
</feature>
<comment type="caution">
    <text evidence="7">The sequence shown here is derived from an EMBL/GenBank/DDBJ whole genome shotgun (WGS) entry which is preliminary data.</text>
</comment>
<sequence length="309" mass="32852">MAPPPSQAKLALLVATWWLFNVGYNVYNKKATNAIHAHWFVACAQLAVGIAISLTMWMTGLRKAPRLSRSDVFSCVPIGFCAAGAHGGSVLAMGVGAVSFAQIIKACEPVFAAVIGILVPPMDVKPAAAYLMLAVICGGLALQFASFANVCAAFKGKWGHSVTGALKADKSKNMDAANVYAVMNILSFLCTVPMVLWFELDTLADEWEKAVANVGSDELIFNIVASSVFFYVYNEVAFAFTSQVGAVTSSVLNTAKRVFVIVASAIVFQEGMSRNKMMGSAIAILGTGLYSVLSKKAPAEKSTKKKKKQ</sequence>
<keyword evidence="8" id="KW-1185">Reference proteome</keyword>
<evidence type="ECO:0000256" key="5">
    <source>
        <dbReference type="SAM" id="Phobius"/>
    </source>
</evidence>
<feature type="transmembrane region" description="Helical" evidence="5">
    <location>
        <begin position="100"/>
        <end position="120"/>
    </location>
</feature>
<dbReference type="InterPro" id="IPR004853">
    <property type="entry name" value="Sugar_P_trans_dom"/>
</dbReference>
<accession>A0ABQ6MTQ3</accession>
<reference evidence="7 8" key="1">
    <citation type="journal article" date="2023" name="Commun. Biol.">
        <title>Genome analysis of Parmales, the sister group of diatoms, reveals the evolutionary specialization of diatoms from phago-mixotrophs to photoautotrophs.</title>
        <authorList>
            <person name="Ban H."/>
            <person name="Sato S."/>
            <person name="Yoshikawa S."/>
            <person name="Yamada K."/>
            <person name="Nakamura Y."/>
            <person name="Ichinomiya M."/>
            <person name="Sato N."/>
            <person name="Blanc-Mathieu R."/>
            <person name="Endo H."/>
            <person name="Kuwata A."/>
            <person name="Ogata H."/>
        </authorList>
    </citation>
    <scope>NUCLEOTIDE SEQUENCE [LARGE SCALE GENOMIC DNA]</scope>
</reference>
<proteinExistence type="predicted"/>
<evidence type="ECO:0000259" key="6">
    <source>
        <dbReference type="Pfam" id="PF03151"/>
    </source>
</evidence>
<feature type="transmembrane region" description="Helical" evidence="5">
    <location>
        <begin position="179"/>
        <end position="198"/>
    </location>
</feature>
<dbReference type="EMBL" id="BRYB01001732">
    <property type="protein sequence ID" value="GMI32267.1"/>
    <property type="molecule type" value="Genomic_DNA"/>
</dbReference>
<keyword evidence="2 5" id="KW-0812">Transmembrane</keyword>
<keyword evidence="3 5" id="KW-1133">Transmembrane helix</keyword>
<dbReference type="Proteomes" id="UP001165060">
    <property type="component" value="Unassembled WGS sequence"/>
</dbReference>
<dbReference type="Pfam" id="PF03151">
    <property type="entry name" value="TPT"/>
    <property type="match status" value="1"/>
</dbReference>
<feature type="transmembrane region" description="Helical" evidence="5">
    <location>
        <begin position="38"/>
        <end position="60"/>
    </location>
</feature>
<dbReference type="InterPro" id="IPR050186">
    <property type="entry name" value="TPT_transporter"/>
</dbReference>
<name>A0ABQ6MTQ3_9STRA</name>
<feature type="transmembrane region" description="Helical" evidence="5">
    <location>
        <begin position="72"/>
        <end position="94"/>
    </location>
</feature>
<gene>
    <name evidence="7" type="ORF">TeGR_g2335</name>
</gene>
<keyword evidence="4 5" id="KW-0472">Membrane</keyword>
<feature type="domain" description="Sugar phosphate transporter" evidence="6">
    <location>
        <begin position="9"/>
        <end position="291"/>
    </location>
</feature>
<evidence type="ECO:0000256" key="3">
    <source>
        <dbReference type="ARBA" id="ARBA00022989"/>
    </source>
</evidence>
<evidence type="ECO:0000313" key="8">
    <source>
        <dbReference type="Proteomes" id="UP001165060"/>
    </source>
</evidence>